<dbReference type="EMBL" id="JAGEUA010000009">
    <property type="protein sequence ID" value="KAL0965658.1"/>
    <property type="molecule type" value="Genomic_DNA"/>
</dbReference>
<name>A0ABD0W819_UMBPY</name>
<evidence type="ECO:0000313" key="1">
    <source>
        <dbReference type="EMBL" id="KAL0965658.1"/>
    </source>
</evidence>
<gene>
    <name evidence="1" type="ORF">UPYG_G00284090</name>
</gene>
<keyword evidence="2" id="KW-1185">Reference proteome</keyword>
<organism evidence="1 2">
    <name type="scientific">Umbra pygmaea</name>
    <name type="common">Eastern mudminnow</name>
    <dbReference type="NCBI Taxonomy" id="75934"/>
    <lineage>
        <taxon>Eukaryota</taxon>
        <taxon>Metazoa</taxon>
        <taxon>Chordata</taxon>
        <taxon>Craniata</taxon>
        <taxon>Vertebrata</taxon>
        <taxon>Euteleostomi</taxon>
        <taxon>Actinopterygii</taxon>
        <taxon>Neopterygii</taxon>
        <taxon>Teleostei</taxon>
        <taxon>Protacanthopterygii</taxon>
        <taxon>Esociformes</taxon>
        <taxon>Umbridae</taxon>
        <taxon>Umbra</taxon>
    </lineage>
</organism>
<accession>A0ABD0W819</accession>
<dbReference type="AlphaFoldDB" id="A0ABD0W819"/>
<protein>
    <submittedName>
        <fullName evidence="1">Uncharacterized protein</fullName>
    </submittedName>
</protein>
<comment type="caution">
    <text evidence="1">The sequence shown here is derived from an EMBL/GenBank/DDBJ whole genome shotgun (WGS) entry which is preliminary data.</text>
</comment>
<dbReference type="Proteomes" id="UP001557470">
    <property type="component" value="Unassembled WGS sequence"/>
</dbReference>
<reference evidence="1 2" key="1">
    <citation type="submission" date="2024-06" db="EMBL/GenBank/DDBJ databases">
        <authorList>
            <person name="Pan Q."/>
            <person name="Wen M."/>
            <person name="Jouanno E."/>
            <person name="Zahm M."/>
            <person name="Klopp C."/>
            <person name="Cabau C."/>
            <person name="Louis A."/>
            <person name="Berthelot C."/>
            <person name="Parey E."/>
            <person name="Roest Crollius H."/>
            <person name="Montfort J."/>
            <person name="Robinson-Rechavi M."/>
            <person name="Bouchez O."/>
            <person name="Lampietro C."/>
            <person name="Lopez Roques C."/>
            <person name="Donnadieu C."/>
            <person name="Postlethwait J."/>
            <person name="Bobe J."/>
            <person name="Verreycken H."/>
            <person name="Guiguen Y."/>
        </authorList>
    </citation>
    <scope>NUCLEOTIDE SEQUENCE [LARGE SCALE GENOMIC DNA]</scope>
    <source>
        <strain evidence="1">Up_M1</strain>
        <tissue evidence="1">Testis</tissue>
    </source>
</reference>
<evidence type="ECO:0000313" key="2">
    <source>
        <dbReference type="Proteomes" id="UP001557470"/>
    </source>
</evidence>
<sequence length="76" mass="8593">MYLLEHKLQESDDGTVLELTLLPALRRFNNLDLRKTLLPSLLIFQILLGAFRLVQGPVQIVLNSTCTSTTPAPQRF</sequence>
<proteinExistence type="predicted"/>